<evidence type="ECO:0000256" key="1">
    <source>
        <dbReference type="ARBA" id="ARBA00022722"/>
    </source>
</evidence>
<feature type="active site" description="For nuclease activity" evidence="15">
    <location>
        <position position="1017"/>
    </location>
</feature>
<dbReference type="Gene3D" id="3.40.50.300">
    <property type="entry name" value="P-loop containing nucleotide triphosphate hydrolases"/>
    <property type="match status" value="2"/>
</dbReference>
<dbReference type="Gene3D" id="1.10.3170.10">
    <property type="entry name" value="Recbcd, chain B, domain 2"/>
    <property type="match status" value="1"/>
</dbReference>
<dbReference type="EC" id="3.1.11.5" evidence="15"/>
<evidence type="ECO:0000256" key="2">
    <source>
        <dbReference type="ARBA" id="ARBA00022723"/>
    </source>
</evidence>
<protein>
    <recommendedName>
        <fullName evidence="15">RecBCD enzyme subunit RecB</fullName>
        <ecNumber evidence="15">3.1.11.5</ecNumber>
        <ecNumber evidence="15">5.6.2.4</ecNumber>
    </recommendedName>
    <alternativeName>
        <fullName evidence="15">DNA 3'-5' helicase subunit RecB</fullName>
    </alternativeName>
    <alternativeName>
        <fullName evidence="15">Exonuclease V subunit RecB</fullName>
        <shortName evidence="15">ExoV subunit RecB</shortName>
    </alternativeName>
    <alternativeName>
        <fullName evidence="15">Helicase/nuclease RecBCD subunit RecB</fullName>
    </alternativeName>
</protein>
<comment type="subunit">
    <text evidence="15">Heterotrimer of RecB, RecC and RecD. All subunits contribute to DNA-binding. Interacts with RecA.</text>
</comment>
<evidence type="ECO:0000256" key="3">
    <source>
        <dbReference type="ARBA" id="ARBA00022741"/>
    </source>
</evidence>
<gene>
    <name evidence="15 19" type="primary">recB</name>
    <name evidence="19" type="ORF">GCM10022388_19570</name>
</gene>
<evidence type="ECO:0000256" key="12">
    <source>
        <dbReference type="ARBA" id="ARBA00023235"/>
    </source>
</evidence>
<dbReference type="InterPro" id="IPR011604">
    <property type="entry name" value="PDDEXK-like_dom_sf"/>
</dbReference>
<evidence type="ECO:0000256" key="9">
    <source>
        <dbReference type="ARBA" id="ARBA00022842"/>
    </source>
</evidence>
<dbReference type="Pfam" id="PF00580">
    <property type="entry name" value="UvrD-helicase"/>
    <property type="match status" value="1"/>
</dbReference>
<dbReference type="InterPro" id="IPR027417">
    <property type="entry name" value="P-loop_NTPase"/>
</dbReference>
<keyword evidence="8 15" id="KW-0067">ATP-binding</keyword>
<keyword evidence="12 15" id="KW-0413">Isomerase</keyword>
<evidence type="ECO:0000256" key="8">
    <source>
        <dbReference type="ARBA" id="ARBA00022840"/>
    </source>
</evidence>
<comment type="catalytic activity">
    <reaction evidence="14 15">
        <text>ATP + H2O = ADP + phosphate + H(+)</text>
        <dbReference type="Rhea" id="RHEA:13065"/>
        <dbReference type="ChEBI" id="CHEBI:15377"/>
        <dbReference type="ChEBI" id="CHEBI:15378"/>
        <dbReference type="ChEBI" id="CHEBI:30616"/>
        <dbReference type="ChEBI" id="CHEBI:43474"/>
        <dbReference type="ChEBI" id="CHEBI:456216"/>
        <dbReference type="EC" id="5.6.2.4"/>
    </reaction>
</comment>
<feature type="binding site" evidence="16">
    <location>
        <begin position="19"/>
        <end position="26"/>
    </location>
    <ligand>
        <name>ATP</name>
        <dbReference type="ChEBI" id="CHEBI:30616"/>
    </ligand>
</feature>
<dbReference type="HAMAP" id="MF_01485">
    <property type="entry name" value="RecB"/>
    <property type="match status" value="1"/>
</dbReference>
<dbReference type="PANTHER" id="PTHR11070">
    <property type="entry name" value="UVRD / RECB / PCRA DNA HELICASE FAMILY MEMBER"/>
    <property type="match status" value="1"/>
</dbReference>
<evidence type="ECO:0000256" key="14">
    <source>
        <dbReference type="ARBA" id="ARBA00048988"/>
    </source>
</evidence>
<dbReference type="RefSeq" id="WP_345094058.1">
    <property type="nucleotide sequence ID" value="NZ_BAABCS010000018.1"/>
</dbReference>
<evidence type="ECO:0000256" key="11">
    <source>
        <dbReference type="ARBA" id="ARBA00023204"/>
    </source>
</evidence>
<feature type="region of interest" description="DNA-binding and helicase activity, interacts with RecC" evidence="15">
    <location>
        <begin position="1"/>
        <end position="833"/>
    </location>
</feature>
<keyword evidence="11 15" id="KW-0234">DNA repair</keyword>
<keyword evidence="20" id="KW-1185">Reference proteome</keyword>
<dbReference type="Gene3D" id="3.90.320.10">
    <property type="match status" value="1"/>
</dbReference>
<evidence type="ECO:0000256" key="13">
    <source>
        <dbReference type="ARBA" id="ARBA00034617"/>
    </source>
</evidence>
<dbReference type="InterPro" id="IPR011335">
    <property type="entry name" value="Restrct_endonuc-II-like"/>
</dbReference>
<keyword evidence="6 15" id="KW-0347">Helicase</keyword>
<dbReference type="Proteomes" id="UP001500426">
    <property type="component" value="Unassembled WGS sequence"/>
</dbReference>
<comment type="domain">
    <text evidence="15">The C-terminal domain has nuclease activity and interacts with RecD. It interacts with RecA, facilitating its loading onto ssDNA.</text>
</comment>
<dbReference type="EMBL" id="BAABCS010000018">
    <property type="protein sequence ID" value="GAA4053280.1"/>
    <property type="molecule type" value="Genomic_DNA"/>
</dbReference>
<comment type="miscellaneous">
    <text evidence="15">In the RecBCD complex, RecB has a slow 3'-5' helicase, an exonuclease activity and loads RecA onto ssDNA, RecD has a fast 5'-3' helicase activity, while RecC stimulates the ATPase and processivity of the RecB helicase and contributes to recognition of the Chi site.</text>
</comment>
<keyword evidence="7 15" id="KW-0269">Exonuclease</keyword>
<keyword evidence="5 15" id="KW-0378">Hydrolase</keyword>
<keyword evidence="2 15" id="KW-0479">Metal-binding</keyword>
<keyword evidence="4 15" id="KW-0227">DNA damage</keyword>
<comment type="cofactor">
    <cofactor evidence="15">
        <name>Mg(2+)</name>
        <dbReference type="ChEBI" id="CHEBI:18420"/>
    </cofactor>
    <text evidence="15">Binds 1 Mg(2+) ion per subunit.</text>
</comment>
<reference evidence="20" key="1">
    <citation type="journal article" date="2019" name="Int. J. Syst. Evol. Microbiol.">
        <title>The Global Catalogue of Microorganisms (GCM) 10K type strain sequencing project: providing services to taxonomists for standard genome sequencing and annotation.</title>
        <authorList>
            <consortium name="The Broad Institute Genomics Platform"/>
            <consortium name="The Broad Institute Genome Sequencing Center for Infectious Disease"/>
            <person name="Wu L."/>
            <person name="Ma J."/>
        </authorList>
    </citation>
    <scope>NUCLEOTIDE SEQUENCE [LARGE SCALE GENOMIC DNA]</scope>
    <source>
        <strain evidence="20">JCM 17068</strain>
    </source>
</reference>
<evidence type="ECO:0000259" key="18">
    <source>
        <dbReference type="PROSITE" id="PS51217"/>
    </source>
</evidence>
<keyword evidence="1 15" id="KW-0540">Nuclease</keyword>
<keyword evidence="9 15" id="KW-0460">Magnesium</keyword>
<dbReference type="PANTHER" id="PTHR11070:SF23">
    <property type="entry name" value="RECBCD ENZYME SUBUNIT RECB"/>
    <property type="match status" value="1"/>
</dbReference>
<keyword evidence="10 15" id="KW-0238">DNA-binding</keyword>
<evidence type="ECO:0000313" key="20">
    <source>
        <dbReference type="Proteomes" id="UP001500426"/>
    </source>
</evidence>
<feature type="binding site" evidence="15">
    <location>
        <position position="890"/>
    </location>
    <ligand>
        <name>Mg(2+)</name>
        <dbReference type="ChEBI" id="CHEBI:18420"/>
    </ligand>
</feature>
<dbReference type="InterPro" id="IPR004586">
    <property type="entry name" value="RecB"/>
</dbReference>
<feature type="domain" description="UvrD-like helicase C-terminal" evidence="18">
    <location>
        <begin position="450"/>
        <end position="702"/>
    </location>
</feature>
<dbReference type="SUPFAM" id="SSF52980">
    <property type="entry name" value="Restriction endonuclease-like"/>
    <property type="match status" value="1"/>
</dbReference>
<comment type="catalytic activity">
    <reaction evidence="13 15">
        <text>Couples ATP hydrolysis with the unwinding of duplex DNA by translocating in the 3'-5' direction.</text>
        <dbReference type="EC" id="5.6.2.4"/>
    </reaction>
</comment>
<dbReference type="Pfam" id="PF13361">
    <property type="entry name" value="UvrD_C"/>
    <property type="match status" value="1"/>
</dbReference>
<evidence type="ECO:0000256" key="15">
    <source>
        <dbReference type="HAMAP-Rule" id="MF_01485"/>
    </source>
</evidence>
<evidence type="ECO:0000256" key="7">
    <source>
        <dbReference type="ARBA" id="ARBA00022839"/>
    </source>
</evidence>
<feature type="binding site" evidence="15">
    <location>
        <position position="1017"/>
    </location>
    <ligand>
        <name>Mg(2+)</name>
        <dbReference type="ChEBI" id="CHEBI:18420"/>
    </ligand>
</feature>
<keyword evidence="3 15" id="KW-0547">Nucleotide-binding</keyword>
<evidence type="ECO:0000256" key="4">
    <source>
        <dbReference type="ARBA" id="ARBA00022763"/>
    </source>
</evidence>
<comment type="function">
    <text evidence="15">A helicase/nuclease that prepares dsDNA breaks (DSB) for recombinational DNA repair. Binds to DSBs and unwinds DNA via a highly rapid and processive ATP-dependent bidirectional helicase activity. Unwinds dsDNA until it encounters a Chi (crossover hotspot instigator) sequence from the 3' direction. Cuts ssDNA a few nucleotides 3' to the Chi site. The properties and activities of the enzyme are changed at Chi. The Chi-altered holoenzyme produces a long 3'-ssDNA overhang and facilitates RecA-binding to the ssDNA for homologous DNA recombination and repair. Holoenzyme degrades any linearized DNA that is unable to undergo homologous recombination. In the holoenzyme this subunit contributes ATPase, 3'-5' helicase, exonuclease activity and loads RecA onto ssDNA.</text>
</comment>
<comment type="catalytic activity">
    <reaction evidence="15">
        <text>Exonucleolytic cleavage (in the presence of ATP) in either 5'- to 3'- or 3'- to 5'-direction to yield 5'-phosphooligonucleotides.</text>
        <dbReference type="EC" id="3.1.11.5"/>
    </reaction>
</comment>
<proteinExistence type="inferred from homology"/>
<evidence type="ECO:0000256" key="16">
    <source>
        <dbReference type="PROSITE-ProRule" id="PRU00560"/>
    </source>
</evidence>
<dbReference type="InterPro" id="IPR014017">
    <property type="entry name" value="DNA_helicase_UvrD-like_C"/>
</dbReference>
<dbReference type="CDD" id="cd22352">
    <property type="entry name" value="RecB_C-like"/>
    <property type="match status" value="1"/>
</dbReference>
<dbReference type="InterPro" id="IPR014016">
    <property type="entry name" value="UvrD-like_ATP-bd"/>
</dbReference>
<feature type="domain" description="UvrD-like helicase ATP-binding" evidence="17">
    <location>
        <begin position="1"/>
        <end position="420"/>
    </location>
</feature>
<dbReference type="PROSITE" id="PS51198">
    <property type="entry name" value="UVRD_HELICASE_ATP_BIND"/>
    <property type="match status" value="1"/>
</dbReference>
<sequence>MEPFNSQTIDLQGSNIIEASAGTGKTYSIAILVLRLLLEKNRAIQEILLVTFTEAAAAELKERTARFIRIALTEADVVSEDNANDKIIWNIVHDSIKSNSVDKVKSTLNTALLNIDLASIQTIHGFCQSTLTEFAFETNQIFGSELVKNTDEIITRFFNEYWRTNIAILESKIQDFFPDDFRERVKKGAELILSKNVFTDVIGELSDYENIIELDQQIEDFYNNKREEFISRVQNTQLKGLGDSTREKAYSIIYDTTNYHQLFQIESRFKIAEIFIEEVTFSRAIELQKSNLKAGIINRLISNASQEIALKVKEHLINNNLLTFDALIENLHAVKDEENLRKVLRNKYKAIFIDEFQDTDKLQYEIFESVFQTNPDSVMFYIGDPKQSIYAFRKADLNTYFRAKARADHKWTMKMNFRSTDKYIDAMNAFFKASDNFKTFYYDEDEIVYQEVEASPNNTNKNGITSNGKYIYTPLEIRTDYSNKDSIHEDLTNLVVKLLDGNHTIDNRPIVPSDFGILVRSNADGRTIKKRLEKKGVPAVVVDDSSIFKCNEANDLNLVLNGIALPNKSNIDKALLTQLVGYKSEELNNIDHDKVLSLFRKYHQVWGKSGIYAMLRLFLTDFGVESKWTTDDEIGHRVLSNVFQLTELLQNISISRNFTPSKLKAFLNNAIQTSDNSDDAFAQRIERDEDAVKIATIHKSKGLEYNIVLLPNLDFTVKERGFFSNFKHENEENIEYLFTSNPIRNSSHSQLFLQQEEQENRRLIYVAITRARFNCFVFRNNYYSSSSINSFIDKLAVQTEVTTNIKLVNGDTNKIQEVTYTANGTLYQPMPLDFPTQKPNDHNWKKMSYSFLAAPHKSHTTENSKVYEEGYDRFVFKELEKGIHVGNMLHNIFEYLDFTDSTDWNKVIDISLQKFTASKKEVYTPWMESFVENILNAKIKVGEEDSFELKSVHNDVKVNELEFDFPIDETFDIKALQDLFPSSDTEFIYTGFGEVKGMMNGLVDLFFKHNDKYYILDWKSNFLGDALEHYDEDKLTEAMNESNYHLQYCIYTLAMKRFLESKLGDSFEYNKHFGGVIYLFLRGVRKGASTGIYTNKLPLDKVEKLENILKLTALSK</sequence>
<feature type="binding site" evidence="15">
    <location>
        <position position="1004"/>
    </location>
    <ligand>
        <name>Mg(2+)</name>
        <dbReference type="ChEBI" id="CHEBI:18420"/>
    </ligand>
</feature>
<evidence type="ECO:0000256" key="10">
    <source>
        <dbReference type="ARBA" id="ARBA00023125"/>
    </source>
</evidence>
<evidence type="ECO:0000256" key="6">
    <source>
        <dbReference type="ARBA" id="ARBA00022806"/>
    </source>
</evidence>
<dbReference type="SUPFAM" id="SSF52540">
    <property type="entry name" value="P-loop containing nucleoside triphosphate hydrolases"/>
    <property type="match status" value="1"/>
</dbReference>
<dbReference type="PROSITE" id="PS51217">
    <property type="entry name" value="UVRD_HELICASE_CTER"/>
    <property type="match status" value="1"/>
</dbReference>
<dbReference type="InterPro" id="IPR000212">
    <property type="entry name" value="DNA_helicase_UvrD/REP"/>
</dbReference>
<name>A0ABP7UWV8_9FLAO</name>
<dbReference type="Gene3D" id="1.10.486.10">
    <property type="entry name" value="PCRA, domain 4"/>
    <property type="match status" value="1"/>
</dbReference>
<comment type="similarity">
    <text evidence="15">Belongs to the helicase family. UvrD subfamily.</text>
</comment>
<evidence type="ECO:0000313" key="19">
    <source>
        <dbReference type="EMBL" id="GAA4053280.1"/>
    </source>
</evidence>
<evidence type="ECO:0000256" key="5">
    <source>
        <dbReference type="ARBA" id="ARBA00022801"/>
    </source>
</evidence>
<accession>A0ABP7UWV8</accession>
<feature type="region of interest" description="Nuclease activity, interacts with RecD and RecA" evidence="15">
    <location>
        <begin position="843"/>
        <end position="1116"/>
    </location>
</feature>
<comment type="caution">
    <text evidence="19">The sequence shown here is derived from an EMBL/GenBank/DDBJ whole genome shotgun (WGS) entry which is preliminary data.</text>
</comment>
<organism evidence="19 20">
    <name type="scientific">Flavobacterium chungnamense</name>
    <dbReference type="NCBI Taxonomy" id="706182"/>
    <lineage>
        <taxon>Bacteria</taxon>
        <taxon>Pseudomonadati</taxon>
        <taxon>Bacteroidota</taxon>
        <taxon>Flavobacteriia</taxon>
        <taxon>Flavobacteriales</taxon>
        <taxon>Flavobacteriaceae</taxon>
        <taxon>Flavobacterium</taxon>
    </lineage>
</organism>
<dbReference type="EC" id="5.6.2.4" evidence="15"/>
<comment type="domain">
    <text evidence="15">The N-terminal DNA-binding domain is a ssDNA-dependent ATPase and has ATP-dependent 3'-5' helicase function. This domain interacts with RecC.</text>
</comment>
<evidence type="ECO:0000259" key="17">
    <source>
        <dbReference type="PROSITE" id="PS51198"/>
    </source>
</evidence>